<keyword evidence="1" id="KW-0812">Transmembrane</keyword>
<accession>A0A367WRX3</accession>
<dbReference type="Proteomes" id="UP000252255">
    <property type="component" value="Unassembled WGS sequence"/>
</dbReference>
<feature type="transmembrane region" description="Helical" evidence="1">
    <location>
        <begin position="99"/>
        <end position="120"/>
    </location>
</feature>
<dbReference type="EMBL" id="JPWI01000015">
    <property type="protein sequence ID" value="RCK43192.1"/>
    <property type="molecule type" value="Genomic_DNA"/>
</dbReference>
<evidence type="ECO:0000256" key="1">
    <source>
        <dbReference type="SAM" id="Phobius"/>
    </source>
</evidence>
<name>A0A367WRX3_9PROT</name>
<evidence type="ECO:0000313" key="2">
    <source>
        <dbReference type="EMBL" id="RCK43192.1"/>
    </source>
</evidence>
<proteinExistence type="predicted"/>
<protein>
    <submittedName>
        <fullName evidence="2">Uncharacterized protein</fullName>
    </submittedName>
</protein>
<feature type="transmembrane region" description="Helical" evidence="1">
    <location>
        <begin position="12"/>
        <end position="34"/>
    </location>
</feature>
<sequence>MLQDFYHKTRRGVSALLPYLPVFLIAAIFLLSVIEPTFALTGSTATTKEALVTKGTTTSDNLTILIRDLGKPIGTVVFVGLALLMTVRGKQIIAHFGWLIAGLILAVMGASIITVIWSIAISA</sequence>
<reference evidence="2 3" key="1">
    <citation type="submission" date="2014-07" db="EMBL/GenBank/DDBJ databases">
        <title>Draft genome sequence of Thalassospira profundimaris PR54-5.</title>
        <authorList>
            <person name="Lai Q."/>
            <person name="Shao Z."/>
        </authorList>
    </citation>
    <scope>NUCLEOTIDE SEQUENCE [LARGE SCALE GENOMIC DNA]</scope>
    <source>
        <strain evidence="2 3">PR54-5</strain>
    </source>
</reference>
<evidence type="ECO:0000313" key="3">
    <source>
        <dbReference type="Proteomes" id="UP000252255"/>
    </source>
</evidence>
<gene>
    <name evidence="2" type="ORF">TH30_19410</name>
</gene>
<keyword evidence="1" id="KW-0472">Membrane</keyword>
<feature type="transmembrane region" description="Helical" evidence="1">
    <location>
        <begin position="69"/>
        <end position="87"/>
    </location>
</feature>
<organism evidence="2 3">
    <name type="scientific">Thalassospira profundimaris</name>
    <dbReference type="NCBI Taxonomy" id="502049"/>
    <lineage>
        <taxon>Bacteria</taxon>
        <taxon>Pseudomonadati</taxon>
        <taxon>Pseudomonadota</taxon>
        <taxon>Alphaproteobacteria</taxon>
        <taxon>Rhodospirillales</taxon>
        <taxon>Thalassospiraceae</taxon>
        <taxon>Thalassospira</taxon>
    </lineage>
</organism>
<dbReference type="AlphaFoldDB" id="A0A367WRX3"/>
<keyword evidence="1" id="KW-1133">Transmembrane helix</keyword>
<comment type="caution">
    <text evidence="2">The sequence shown here is derived from an EMBL/GenBank/DDBJ whole genome shotgun (WGS) entry which is preliminary data.</text>
</comment>